<dbReference type="InterPro" id="IPR002763">
    <property type="entry name" value="DUF72"/>
</dbReference>
<dbReference type="AlphaFoldDB" id="A0A2Z3H786"/>
<evidence type="ECO:0000313" key="1">
    <source>
        <dbReference type="EMBL" id="AWM39446.1"/>
    </source>
</evidence>
<organism evidence="1 2">
    <name type="scientific">Gemmata obscuriglobus</name>
    <dbReference type="NCBI Taxonomy" id="114"/>
    <lineage>
        <taxon>Bacteria</taxon>
        <taxon>Pseudomonadati</taxon>
        <taxon>Planctomycetota</taxon>
        <taxon>Planctomycetia</taxon>
        <taxon>Gemmatales</taxon>
        <taxon>Gemmataceae</taxon>
        <taxon>Gemmata</taxon>
    </lineage>
</organism>
<accession>A0A2Z3H786</accession>
<dbReference type="RefSeq" id="WP_010043428.1">
    <property type="nucleotide sequence ID" value="NZ_CP025958.1"/>
</dbReference>
<keyword evidence="2" id="KW-1185">Reference proteome</keyword>
<dbReference type="EMBL" id="CP025958">
    <property type="protein sequence ID" value="AWM39446.1"/>
    <property type="molecule type" value="Genomic_DNA"/>
</dbReference>
<reference evidence="1 2" key="1">
    <citation type="submission" date="2018-01" db="EMBL/GenBank/DDBJ databases">
        <title>G. obscuriglobus.</title>
        <authorList>
            <person name="Franke J."/>
            <person name="Blomberg W."/>
            <person name="Selmecki A."/>
        </authorList>
    </citation>
    <scope>NUCLEOTIDE SEQUENCE [LARGE SCALE GENOMIC DNA]</scope>
    <source>
        <strain evidence="1 2">DSM 5831</strain>
    </source>
</reference>
<dbReference type="PANTHER" id="PTHR30348:SF4">
    <property type="entry name" value="DUF72 DOMAIN-CONTAINING PROTEIN"/>
    <property type="match status" value="1"/>
</dbReference>
<dbReference type="Proteomes" id="UP000245802">
    <property type="component" value="Chromosome"/>
</dbReference>
<dbReference type="KEGG" id="gog:C1280_22280"/>
<gene>
    <name evidence="1" type="ORF">C1280_22280</name>
</gene>
<dbReference type="PANTHER" id="PTHR30348">
    <property type="entry name" value="UNCHARACTERIZED PROTEIN YECE"/>
    <property type="match status" value="1"/>
</dbReference>
<sequence>MDFYVGTSGYSYPEWKGRFYPPKCPANKMLGYYSGRFRAVEINNTFYRPPTATLLEGWARQVPEGFRFVLKAPQEITHVKRLAGACDQVASLVTTADVLGDRFGPVLFQLPPPFRKDVPLLSEFLGRLPACRVAFEFRHPSWFEEDVFDLLRDHQAALCVADADDGLEVPFVPTADWGYVRLRRAEYDDAALRGWATKLRGAGWREGYVFFKHEDAGTGPRLASRLLDLFAEGTAPQKRSA</sequence>
<dbReference type="OrthoDB" id="9780310at2"/>
<dbReference type="Pfam" id="PF01904">
    <property type="entry name" value="DUF72"/>
    <property type="match status" value="1"/>
</dbReference>
<dbReference type="Gene3D" id="3.20.20.410">
    <property type="entry name" value="Protein of unknown function UPF0759"/>
    <property type="match status" value="1"/>
</dbReference>
<dbReference type="InterPro" id="IPR036520">
    <property type="entry name" value="UPF0759_sf"/>
</dbReference>
<name>A0A2Z3H786_9BACT</name>
<protein>
    <submittedName>
        <fullName evidence="1">DUF72 domain-containing protein</fullName>
    </submittedName>
</protein>
<proteinExistence type="predicted"/>
<evidence type="ECO:0000313" key="2">
    <source>
        <dbReference type="Proteomes" id="UP000245802"/>
    </source>
</evidence>
<dbReference type="SUPFAM" id="SSF117396">
    <property type="entry name" value="TM1631-like"/>
    <property type="match status" value="1"/>
</dbReference>